<feature type="signal peptide" evidence="1">
    <location>
        <begin position="1"/>
        <end position="25"/>
    </location>
</feature>
<gene>
    <name evidence="2" type="ORF">E2F46_14390</name>
</gene>
<protein>
    <recommendedName>
        <fullName evidence="4">Secreted protein</fullName>
    </recommendedName>
</protein>
<comment type="caution">
    <text evidence="2">The sequence shown here is derived from an EMBL/GenBank/DDBJ whole genome shotgun (WGS) entry which is preliminary data.</text>
</comment>
<dbReference type="OrthoDB" id="5959317at2"/>
<evidence type="ECO:0008006" key="4">
    <source>
        <dbReference type="Google" id="ProtNLM"/>
    </source>
</evidence>
<dbReference type="Proteomes" id="UP000294796">
    <property type="component" value="Unassembled WGS sequence"/>
</dbReference>
<evidence type="ECO:0000313" key="2">
    <source>
        <dbReference type="EMBL" id="TDK21726.1"/>
    </source>
</evidence>
<feature type="chain" id="PRO_5020334961" description="Secreted protein" evidence="1">
    <location>
        <begin position="26"/>
        <end position="129"/>
    </location>
</feature>
<keyword evidence="3" id="KW-1185">Reference proteome</keyword>
<dbReference type="EMBL" id="SMTF01000015">
    <property type="protein sequence ID" value="TDK21726.1"/>
    <property type="molecule type" value="Genomic_DNA"/>
</dbReference>
<sequence>MRRLPMRMHAFVVAMLLALLATACAAPNGAAEDAPNASPPPAAGVVAAGPGTPDLSCKVAGDCEVKNVGNCCGYFPACVNKDSPVDPDAVRAECERTGTSSICGWQDIQACDCVQGQCQAVTGPLQVDR</sequence>
<dbReference type="AlphaFoldDB" id="A0A4R5TRX9"/>
<keyword evidence="1" id="KW-0732">Signal</keyword>
<accession>A0A4R5TRX9</accession>
<reference evidence="2 3" key="1">
    <citation type="submission" date="2019-03" db="EMBL/GenBank/DDBJ databases">
        <title>Luteimonas zhaokaii sp.nov., isolated from the rectal contents of Plateau pika in Yushu, Qinghai Province, China.</title>
        <authorList>
            <person name="Zhang G."/>
        </authorList>
    </citation>
    <scope>NUCLEOTIDE SEQUENCE [LARGE SCALE GENOMIC DNA]</scope>
    <source>
        <strain evidence="2 3">B9</strain>
    </source>
</reference>
<dbReference type="PROSITE" id="PS51257">
    <property type="entry name" value="PROKAR_LIPOPROTEIN"/>
    <property type="match status" value="1"/>
</dbReference>
<evidence type="ECO:0000313" key="3">
    <source>
        <dbReference type="Proteomes" id="UP000294796"/>
    </source>
</evidence>
<name>A0A4R5TRX9_9GAMM</name>
<proteinExistence type="predicted"/>
<evidence type="ECO:0000256" key="1">
    <source>
        <dbReference type="SAM" id="SignalP"/>
    </source>
</evidence>
<organism evidence="2 3">
    <name type="scientific">Luteimonas aestuarii</name>
    <dbReference type="NCBI Taxonomy" id="453837"/>
    <lineage>
        <taxon>Bacteria</taxon>
        <taxon>Pseudomonadati</taxon>
        <taxon>Pseudomonadota</taxon>
        <taxon>Gammaproteobacteria</taxon>
        <taxon>Lysobacterales</taxon>
        <taxon>Lysobacteraceae</taxon>
        <taxon>Luteimonas</taxon>
    </lineage>
</organism>